<dbReference type="SUPFAM" id="SSF54001">
    <property type="entry name" value="Cysteine proteinases"/>
    <property type="match status" value="1"/>
</dbReference>
<protein>
    <submittedName>
        <fullName evidence="2">Transglutaminase-like superfamily protein</fullName>
    </submittedName>
</protein>
<keyword evidence="3" id="KW-1185">Reference proteome</keyword>
<gene>
    <name evidence="2" type="ORF">SAMN05660923_00820</name>
</gene>
<evidence type="ECO:0000313" key="3">
    <source>
        <dbReference type="Proteomes" id="UP000198828"/>
    </source>
</evidence>
<dbReference type="Gene3D" id="3.10.620.30">
    <property type="match status" value="1"/>
</dbReference>
<dbReference type="InterPro" id="IPR002931">
    <property type="entry name" value="Transglutaminase-like"/>
</dbReference>
<dbReference type="SMART" id="SM00460">
    <property type="entry name" value="TGc"/>
    <property type="match status" value="1"/>
</dbReference>
<evidence type="ECO:0000259" key="1">
    <source>
        <dbReference type="SMART" id="SM00460"/>
    </source>
</evidence>
<dbReference type="PANTHER" id="PTHR38339:SF1">
    <property type="entry name" value="TRANSGLUTAMINASE-LIKE DOMAIN-CONTAINING PROTEIN"/>
    <property type="match status" value="1"/>
</dbReference>
<dbReference type="Pfam" id="PF01841">
    <property type="entry name" value="Transglut_core"/>
    <property type="match status" value="1"/>
</dbReference>
<dbReference type="OrthoDB" id="9804872at2"/>
<proteinExistence type="predicted"/>
<dbReference type="EMBL" id="FNNG01000002">
    <property type="protein sequence ID" value="SDW47869.1"/>
    <property type="molecule type" value="Genomic_DNA"/>
</dbReference>
<feature type="domain" description="Transglutaminase-like" evidence="1">
    <location>
        <begin position="309"/>
        <end position="370"/>
    </location>
</feature>
<dbReference type="Proteomes" id="UP000198828">
    <property type="component" value="Unassembled WGS sequence"/>
</dbReference>
<evidence type="ECO:0000313" key="2">
    <source>
        <dbReference type="EMBL" id="SDW47869.1"/>
    </source>
</evidence>
<dbReference type="RefSeq" id="WP_093751127.1">
    <property type="nucleotide sequence ID" value="NZ_FNNG01000002.1"/>
</dbReference>
<dbReference type="InterPro" id="IPR038765">
    <property type="entry name" value="Papain-like_cys_pep_sf"/>
</dbReference>
<reference evidence="2 3" key="1">
    <citation type="submission" date="2016-10" db="EMBL/GenBank/DDBJ databases">
        <authorList>
            <person name="de Groot N.N."/>
        </authorList>
    </citation>
    <scope>NUCLEOTIDE SEQUENCE [LARGE SCALE GENOMIC DNA]</scope>
    <source>
        <strain evidence="2 3">DSM 23310</strain>
    </source>
</reference>
<sequence length="449" mass="53358">MNKLESLMVGLPEDVERLVIYGHYSKALELINLYMTRNIPEILKDRLNFEKDRIRRLKQDYIYTFDEALSLAESKIKNFTKEELEYLMDNRYADWIYIDGKITLHKRFLQNSLRVHPTLKSRLLEPIEEPASILDETIDEIMNKGEVKYFFHVKTGLKLKRNLARKGEKILVHLPIPRKAQQIKNINIISTSHEPKAISYEEHPQRTIFFEEIVKGDDEFTVEYSYESYIKYRKLEKAKVSENQPTFYTEEYLPHIRFSPFLRELAKEIVGSESNPLVKARKIYDYITKNVQYSYVRQYAAIINVPEYAAYNLKGDCGIQAMLFITLCRIVGIPARWQSGLVVNPNYIGCHDWAEFYIEPYGWLFADPSFGGSGLRNKNEKRWNFYFGHVDPFRMVANSEFHYNFYPKKKFLRQDPYDNQEGEMEYLDRPVFHDEYDVIQEIVEVRKIE</sequence>
<organism evidence="2 3">
    <name type="scientific">Tepidimicrobium xylanilyticum</name>
    <dbReference type="NCBI Taxonomy" id="1123352"/>
    <lineage>
        <taxon>Bacteria</taxon>
        <taxon>Bacillati</taxon>
        <taxon>Bacillota</taxon>
        <taxon>Tissierellia</taxon>
        <taxon>Tissierellales</taxon>
        <taxon>Tepidimicrobiaceae</taxon>
        <taxon>Tepidimicrobium</taxon>
    </lineage>
</organism>
<accession>A0A1H2TX55</accession>
<dbReference type="PANTHER" id="PTHR38339">
    <property type="entry name" value="TRANSGLUTAMINASE DOMAIN PROTEIN"/>
    <property type="match status" value="1"/>
</dbReference>
<dbReference type="AlphaFoldDB" id="A0A1H2TX55"/>
<name>A0A1H2TX55_9FIRM</name>